<evidence type="ECO:0000259" key="21">
    <source>
        <dbReference type="Pfam" id="PF01619"/>
    </source>
</evidence>
<evidence type="ECO:0000256" key="3">
    <source>
        <dbReference type="ARBA" id="ARBA00004786"/>
    </source>
</evidence>
<dbReference type="Proteomes" id="UP000052052">
    <property type="component" value="Unassembled WGS sequence"/>
</dbReference>
<dbReference type="GO" id="GO:0003700">
    <property type="term" value="F:DNA-binding transcription factor activity"/>
    <property type="evidence" value="ECO:0007669"/>
    <property type="project" value="InterPro"/>
</dbReference>
<evidence type="ECO:0000256" key="15">
    <source>
        <dbReference type="ARBA" id="ARBA00048779"/>
    </source>
</evidence>
<evidence type="ECO:0000256" key="12">
    <source>
        <dbReference type="ARBA" id="ARBA00023163"/>
    </source>
</evidence>
<dbReference type="PIRSF" id="PIRSF000197">
    <property type="entry name" value="Bifunct_PutA"/>
    <property type="match status" value="1"/>
</dbReference>
<dbReference type="Gene3D" id="3.40.309.10">
    <property type="entry name" value="Aldehyde Dehydrogenase, Chain A, domain 2"/>
    <property type="match status" value="1"/>
</dbReference>
<keyword evidence="10 18" id="KW-0642">Proline metabolism</keyword>
<dbReference type="UniPathway" id="UPA00261">
    <property type="reaction ID" value="UER00373"/>
</dbReference>
<dbReference type="EC" id="1.2.1.88" evidence="18"/>
<keyword evidence="7 18" id="KW-0560">Oxidoreductase</keyword>
<name>A0A0R0CPK7_9GAMM</name>
<evidence type="ECO:0000256" key="4">
    <source>
        <dbReference type="ARBA" id="ARBA00022491"/>
    </source>
</evidence>
<dbReference type="OrthoDB" id="9812625at2"/>
<evidence type="ECO:0000313" key="24">
    <source>
        <dbReference type="EMBL" id="KRG68354.1"/>
    </source>
</evidence>
<dbReference type="PANTHER" id="PTHR42862">
    <property type="entry name" value="DELTA-1-PYRROLINE-5-CARBOXYLATE DEHYDROGENASE 1, ISOFORM A-RELATED"/>
    <property type="match status" value="1"/>
</dbReference>
<dbReference type="Gene3D" id="1.20.5.460">
    <property type="entry name" value="Single helix bin"/>
    <property type="match status" value="1"/>
</dbReference>
<keyword evidence="5 18" id="KW-0285">Flavoprotein</keyword>
<dbReference type="InterPro" id="IPR025703">
    <property type="entry name" value="Bifunct_PutA"/>
</dbReference>
<evidence type="ECO:0000256" key="9">
    <source>
        <dbReference type="ARBA" id="ARBA00023027"/>
    </source>
</evidence>
<dbReference type="InterPro" id="IPR050485">
    <property type="entry name" value="Proline_metab_enzyme"/>
</dbReference>
<dbReference type="Pfam" id="PF01619">
    <property type="entry name" value="Pro_dh"/>
    <property type="match status" value="1"/>
</dbReference>
<feature type="domain" description="Aldehyde dehydrogenase" evidence="20">
    <location>
        <begin position="600"/>
        <end position="1057"/>
    </location>
</feature>
<keyword evidence="4 18" id="KW-0678">Repressor</keyword>
<dbReference type="SUPFAM" id="SSF81935">
    <property type="entry name" value="N-terminal domain of bifunctional PutA protein"/>
    <property type="match status" value="1"/>
</dbReference>
<dbReference type="PATRIC" id="fig|344882.3.peg.1108"/>
<dbReference type="GO" id="GO:0003677">
    <property type="term" value="F:DNA binding"/>
    <property type="evidence" value="ECO:0007669"/>
    <property type="project" value="UniProtKB-KW"/>
</dbReference>
<dbReference type="SUPFAM" id="SSF53720">
    <property type="entry name" value="ALDH-like"/>
    <property type="match status" value="1"/>
</dbReference>
<dbReference type="NCBIfam" id="TIGR01238">
    <property type="entry name" value="D1pyr5carbox3"/>
    <property type="match status" value="1"/>
</dbReference>
<evidence type="ECO:0000256" key="16">
    <source>
        <dbReference type="ARBA" id="ARBA00060889"/>
    </source>
</evidence>
<dbReference type="NCBIfam" id="NF008869">
    <property type="entry name" value="PRK11904.1"/>
    <property type="match status" value="1"/>
</dbReference>
<evidence type="ECO:0000259" key="20">
    <source>
        <dbReference type="Pfam" id="PF00171"/>
    </source>
</evidence>
<dbReference type="GO" id="GO:0004657">
    <property type="term" value="F:proline dehydrogenase activity"/>
    <property type="evidence" value="ECO:0007669"/>
    <property type="project" value="UniProtKB-UniRule"/>
</dbReference>
<evidence type="ECO:0000256" key="10">
    <source>
        <dbReference type="ARBA" id="ARBA00023062"/>
    </source>
</evidence>
<feature type="active site" evidence="19">
    <location>
        <position position="831"/>
    </location>
</feature>
<dbReference type="InterPro" id="IPR002872">
    <property type="entry name" value="Proline_DH_dom"/>
</dbReference>
<dbReference type="InterPro" id="IPR016161">
    <property type="entry name" value="Ald_DH/histidinol_DH"/>
</dbReference>
<comment type="similarity">
    <text evidence="17 18">In the C-terminal section; belongs to the aldehyde dehydrogenase family.</text>
</comment>
<dbReference type="InterPro" id="IPR024089">
    <property type="entry name" value="PRODH_PutA_dom_I/II"/>
</dbReference>
<comment type="function">
    <text evidence="18">Oxidizes proline to glutamate for use as a carbon and nitrogen source.</text>
</comment>
<keyword evidence="11 18" id="KW-0238">DNA-binding</keyword>
<evidence type="ECO:0000256" key="13">
    <source>
        <dbReference type="ARBA" id="ARBA00023268"/>
    </source>
</evidence>
<dbReference type="InterPro" id="IPR015590">
    <property type="entry name" value="Aldehyde_DH_dom"/>
</dbReference>
<evidence type="ECO:0000256" key="14">
    <source>
        <dbReference type="ARBA" id="ARBA00048142"/>
    </source>
</evidence>
<reference evidence="24 25" key="1">
    <citation type="submission" date="2015-05" db="EMBL/GenBank/DDBJ databases">
        <title>Genome sequencing and analysis of members of genus Stenotrophomonas.</title>
        <authorList>
            <person name="Patil P.P."/>
            <person name="Midha S."/>
            <person name="Patil P.B."/>
        </authorList>
    </citation>
    <scope>NUCLEOTIDE SEQUENCE [LARGE SCALE GENOMIC DNA]</scope>
    <source>
        <strain evidence="24 25">DSM 21858</strain>
    </source>
</reference>
<keyword evidence="25" id="KW-1185">Reference proteome</keyword>
<dbReference type="Gene3D" id="1.20.5.550">
    <property type="entry name" value="Single Helix bin"/>
    <property type="match status" value="1"/>
</dbReference>
<gene>
    <name evidence="24" type="ORF">ABB29_13635</name>
</gene>
<evidence type="ECO:0000256" key="7">
    <source>
        <dbReference type="ARBA" id="ARBA00023002"/>
    </source>
</evidence>
<dbReference type="EC" id="1.5.5.2" evidence="18"/>
<dbReference type="GO" id="GO:0003842">
    <property type="term" value="F:L-glutamate gamma-semialdehyde dehydrogenase activity"/>
    <property type="evidence" value="ECO:0007669"/>
    <property type="project" value="UniProtKB-UniRule"/>
</dbReference>
<keyword evidence="8 18" id="KW-0805">Transcription regulation</keyword>
<dbReference type="InterPro" id="IPR024082">
    <property type="entry name" value="PRODH_PutA_dom_II"/>
</dbReference>
<evidence type="ECO:0000313" key="25">
    <source>
        <dbReference type="Proteomes" id="UP000052052"/>
    </source>
</evidence>
<comment type="pathway">
    <text evidence="2 18">Amino-acid degradation; L-proline degradation into L-glutamate; L-glutamate from L-proline: step 1/2.</text>
</comment>
<proteinExistence type="inferred from homology"/>
<feature type="domain" description="Proline dehydrogenase PutA" evidence="22">
    <location>
        <begin position="86"/>
        <end position="199"/>
    </location>
</feature>
<dbReference type="Gene3D" id="3.40.605.10">
    <property type="entry name" value="Aldehyde Dehydrogenase, Chain A, domain 1"/>
    <property type="match status" value="1"/>
</dbReference>
<evidence type="ECO:0000256" key="6">
    <source>
        <dbReference type="ARBA" id="ARBA00022827"/>
    </source>
</evidence>
<dbReference type="InterPro" id="IPR016160">
    <property type="entry name" value="Ald_DH_CS_CYS"/>
</dbReference>
<keyword evidence="12 18" id="KW-0804">Transcription</keyword>
<keyword evidence="13" id="KW-0511">Multifunctional enzyme</keyword>
<dbReference type="InterPro" id="IPR041349">
    <property type="entry name" value="PRODH"/>
</dbReference>
<dbReference type="Pfam" id="PF18327">
    <property type="entry name" value="PRODH"/>
    <property type="match status" value="1"/>
</dbReference>
<comment type="catalytic activity">
    <reaction evidence="15 18">
        <text>L-proline + a quinone = (S)-1-pyrroline-5-carboxylate + a quinol + H(+)</text>
        <dbReference type="Rhea" id="RHEA:23784"/>
        <dbReference type="ChEBI" id="CHEBI:15378"/>
        <dbReference type="ChEBI" id="CHEBI:17388"/>
        <dbReference type="ChEBI" id="CHEBI:24646"/>
        <dbReference type="ChEBI" id="CHEBI:60039"/>
        <dbReference type="ChEBI" id="CHEBI:132124"/>
        <dbReference type="EC" id="1.5.5.2"/>
    </reaction>
</comment>
<feature type="active site" evidence="19">
    <location>
        <position position="865"/>
    </location>
</feature>
<evidence type="ECO:0000256" key="19">
    <source>
        <dbReference type="PIRSR" id="PIRSR000197-1"/>
    </source>
</evidence>
<dbReference type="GO" id="GO:0009898">
    <property type="term" value="C:cytoplasmic side of plasma membrane"/>
    <property type="evidence" value="ECO:0007669"/>
    <property type="project" value="TreeGrafter"/>
</dbReference>
<feature type="domain" description="Proline dehydrogenase" evidence="21">
    <location>
        <begin position="209"/>
        <end position="502"/>
    </location>
</feature>
<evidence type="ECO:0000256" key="5">
    <source>
        <dbReference type="ARBA" id="ARBA00022630"/>
    </source>
</evidence>
<dbReference type="PROSITE" id="PS00070">
    <property type="entry name" value="ALDEHYDE_DEHYDR_CYS"/>
    <property type="match status" value="1"/>
</dbReference>
<keyword evidence="6 18" id="KW-0274">FAD</keyword>
<dbReference type="InterPro" id="IPR016162">
    <property type="entry name" value="Ald_DH_N"/>
</dbReference>
<dbReference type="InterPro" id="IPR029041">
    <property type="entry name" value="FAD-linked_oxidoreductase-like"/>
</dbReference>
<comment type="similarity">
    <text evidence="16 18">In the N-terminal section; belongs to the proline dehydrogenase family.</text>
</comment>
<dbReference type="EMBL" id="LDJL01000015">
    <property type="protein sequence ID" value="KRG68354.1"/>
    <property type="molecule type" value="Genomic_DNA"/>
</dbReference>
<dbReference type="Pfam" id="PF00171">
    <property type="entry name" value="Aldedh"/>
    <property type="match status" value="1"/>
</dbReference>
<dbReference type="FunFam" id="3.20.20.220:FF:000004">
    <property type="entry name" value="Bifunctional protein PutA"/>
    <property type="match status" value="1"/>
</dbReference>
<comment type="cofactor">
    <cofactor evidence="1 18">
        <name>FAD</name>
        <dbReference type="ChEBI" id="CHEBI:57692"/>
    </cofactor>
</comment>
<dbReference type="PANTHER" id="PTHR42862:SF1">
    <property type="entry name" value="DELTA-1-PYRROLINE-5-CARBOXYLATE DEHYDROGENASE 2, ISOFORM A-RELATED"/>
    <property type="match status" value="1"/>
</dbReference>
<organism evidence="24 25">
    <name type="scientific">Pseudoxanthomonas dokdonensis</name>
    <dbReference type="NCBI Taxonomy" id="344882"/>
    <lineage>
        <taxon>Bacteria</taxon>
        <taxon>Pseudomonadati</taxon>
        <taxon>Pseudomonadota</taxon>
        <taxon>Gammaproteobacteria</taxon>
        <taxon>Lysobacterales</taxon>
        <taxon>Lysobacteraceae</taxon>
        <taxon>Pseudoxanthomonas</taxon>
    </lineage>
</organism>
<dbReference type="STRING" id="344882.ABB29_13635"/>
<evidence type="ECO:0000256" key="2">
    <source>
        <dbReference type="ARBA" id="ARBA00004739"/>
    </source>
</evidence>
<dbReference type="InterPro" id="IPR016163">
    <property type="entry name" value="Ald_DH_C"/>
</dbReference>
<evidence type="ECO:0000256" key="18">
    <source>
        <dbReference type="PIRNR" id="PIRNR000197"/>
    </source>
</evidence>
<dbReference type="CDD" id="cd07125">
    <property type="entry name" value="ALDH_PutA-P5CDH"/>
    <property type="match status" value="1"/>
</dbReference>
<accession>A0A0R0CPK7</accession>
<evidence type="ECO:0000256" key="17">
    <source>
        <dbReference type="ARBA" id="ARBA00060911"/>
    </source>
</evidence>
<dbReference type="GO" id="GO:0010133">
    <property type="term" value="P:L-proline catabolic process to L-glutamate"/>
    <property type="evidence" value="ECO:0007669"/>
    <property type="project" value="UniProtKB-UniRule"/>
</dbReference>
<evidence type="ECO:0000256" key="1">
    <source>
        <dbReference type="ARBA" id="ARBA00001974"/>
    </source>
</evidence>
<evidence type="ECO:0000259" key="22">
    <source>
        <dbReference type="Pfam" id="PF14850"/>
    </source>
</evidence>
<sequence length="1076" mass="115815">MSASVDSLPYTALADLPGDMIAPELPASPSPLRAAITAAWLRDETEHVRELLEQARLPAEEQARAQALATDLVRRVREHAQDQGAIEAFMRQYDLGSEEGVLLMCVAEALLRIPDQDTADKLIRDKLGDADWKKHMGGSDSMLVNASTWGLMLTGKLVSLNDLTRHDTRGAFKRLIGRVGEPVVRLAVRQAMRIMGHQFVMGRSIGEALARSRKGEQAAYRYSFDMLGEAALTAGDAARYLDSYRQAIHAIGATGPFADVFAAPSISVKLSALHPRYEHAKRERVLAELSPAILELAQLSKSYGIGFTIDAEEAERLELSLDLIEATFADPSLDGWEGYGLAVQAYQKRTPYVLDFLADLARRVGRRMPVRLVKGAYWDAEIKRAQLEGYPGYPVFTRKANTDVSYLANARRLLDHGDALYPMFATHNAQTIAAIRSIAAGRDYEHQKLHGMGDDLYSEVIPADKLGIPCRVYAPVGSHEDLLPYLVRRLLENGANSSFVNRITDDSVPIEDLVRDPVETVNGFDSIPHPRIPLPVQLFRNQPAPIKTSDRNNSMGVNLANDKALQALAEQVNATGEKLLAGNQLATPLVPGAVPSNAFLPISNPADHRQIVGQWQPADSATVEKAMVNAVAAQPAWDRTPPASRAAILEHAADLLEARTAEYIALCVKEAGKTIPDSVAEVREAVDFLRYYAGQLRTSFNPEPLPGPTGESNQLQLHGRGVFVCISPWNFPLAIYIGQIAAALAAGNAVIAKPAEQTNLVGYRATQLLHEAGIPAAVLQFLPGDGATVGAALTADPRVAGVAFTGSTDTARAINRALAARDSAIGVLIAETGGQNAFIADSSALPEQLVKDAISSAFTSAGQRCSASRVLFVQDDIADKVMTMLAGAMDELKIGDPGLLSTDIGPVIDADALKLLEDHAARMNNEARLIKQTECPEAAAHGTYFGPRAWELHSLDQLHKEIFGPALHVIRWKADELDQVIDAITASGYGLTLGIHSRIDETVDRIASRARVGNVYVNRNQIGAVVGVQPFGGQGLSGTGPKAGGPHYLPRFATEKAITINTTAAGGNASLLTLGD</sequence>
<dbReference type="SUPFAM" id="SSF51730">
    <property type="entry name" value="FAD-linked oxidoreductase"/>
    <property type="match status" value="1"/>
</dbReference>
<comment type="pathway">
    <text evidence="3 18">Amino-acid degradation; L-proline degradation into L-glutamate; L-glutamate from L-proline: step 2/2.</text>
</comment>
<protein>
    <recommendedName>
        <fullName evidence="18">Bifunctional protein PutA</fullName>
    </recommendedName>
    <domain>
        <recommendedName>
            <fullName evidence="18">Proline dehydrogenase</fullName>
            <ecNumber evidence="18">1.5.5.2</ecNumber>
        </recommendedName>
        <alternativeName>
            <fullName evidence="18">Proline oxidase</fullName>
        </alternativeName>
    </domain>
    <domain>
        <recommendedName>
            <fullName evidence="18">Delta-1-pyrroline-5-carboxylate dehydrogenase</fullName>
            <shortName evidence="18">P5C dehydrogenase</shortName>
            <ecNumber evidence="18">1.2.1.88</ecNumber>
        </recommendedName>
        <alternativeName>
            <fullName evidence="18">L-glutamate gamma-semialdehyde dehydrogenase</fullName>
        </alternativeName>
    </domain>
</protein>
<dbReference type="InterPro" id="IPR005933">
    <property type="entry name" value="PutA_C"/>
</dbReference>
<dbReference type="InterPro" id="IPR024090">
    <property type="entry name" value="PRODH_PutA_dom_I"/>
</dbReference>
<comment type="catalytic activity">
    <reaction evidence="14 18">
        <text>L-glutamate 5-semialdehyde + NAD(+) + H2O = L-glutamate + NADH + 2 H(+)</text>
        <dbReference type="Rhea" id="RHEA:30235"/>
        <dbReference type="ChEBI" id="CHEBI:15377"/>
        <dbReference type="ChEBI" id="CHEBI:15378"/>
        <dbReference type="ChEBI" id="CHEBI:29985"/>
        <dbReference type="ChEBI" id="CHEBI:57540"/>
        <dbReference type="ChEBI" id="CHEBI:57945"/>
        <dbReference type="ChEBI" id="CHEBI:58066"/>
        <dbReference type="EC" id="1.2.1.88"/>
    </reaction>
</comment>
<evidence type="ECO:0000256" key="11">
    <source>
        <dbReference type="ARBA" id="ARBA00023125"/>
    </source>
</evidence>
<dbReference type="FunFam" id="3.40.309.10:FF:000005">
    <property type="entry name" value="1-pyrroline-5-carboxylate dehydrogenase 1"/>
    <property type="match status" value="1"/>
</dbReference>
<evidence type="ECO:0000259" key="23">
    <source>
        <dbReference type="Pfam" id="PF18327"/>
    </source>
</evidence>
<dbReference type="AlphaFoldDB" id="A0A0R0CPK7"/>
<comment type="caution">
    <text evidence="24">The sequence shown here is derived from an EMBL/GenBank/DDBJ whole genome shotgun (WGS) entry which is preliminary data.</text>
</comment>
<feature type="domain" description="Proline utilization A proline dehydrogenase N-terminal" evidence="23">
    <location>
        <begin position="30"/>
        <end position="77"/>
    </location>
</feature>
<evidence type="ECO:0000256" key="8">
    <source>
        <dbReference type="ARBA" id="ARBA00023015"/>
    </source>
</evidence>
<keyword evidence="9 18" id="KW-0520">NAD</keyword>
<dbReference type="Pfam" id="PF14850">
    <property type="entry name" value="Pro_dh-DNA_bdg"/>
    <property type="match status" value="1"/>
</dbReference>
<dbReference type="Gene3D" id="3.20.20.220">
    <property type="match status" value="1"/>
</dbReference>